<reference evidence="2 3" key="1">
    <citation type="submission" date="2024-01" db="EMBL/GenBank/DDBJ databases">
        <title>A draft genome for a cacao thread blight-causing isolate of Paramarasmius palmivorus.</title>
        <authorList>
            <person name="Baruah I.K."/>
            <person name="Bukari Y."/>
            <person name="Amoako-Attah I."/>
            <person name="Meinhardt L.W."/>
            <person name="Bailey B.A."/>
            <person name="Cohen S.P."/>
        </authorList>
    </citation>
    <scope>NUCLEOTIDE SEQUENCE [LARGE SCALE GENOMIC DNA]</scope>
    <source>
        <strain evidence="2 3">GH-12</strain>
    </source>
</reference>
<feature type="region of interest" description="Disordered" evidence="1">
    <location>
        <begin position="197"/>
        <end position="260"/>
    </location>
</feature>
<evidence type="ECO:0000313" key="2">
    <source>
        <dbReference type="EMBL" id="KAK7017001.1"/>
    </source>
</evidence>
<accession>A0AAW0AU58</accession>
<sequence length="418" mass="47836">MRRELAEEELKSFSEGQSLDQAAEQFAKSALAFIILALEIEERQRQLKQDVDLRNRGSRAKQTSDIVDKRLRLRKLLARFEVQQIHFMPIVASLRAEVAANASGPIEVENLPLYLPSSLSQQQRAACLTPTLASIEFRLRNAQCSESLDELRNQLLIKSRLITYKEARYQAAWDAYGKLHDGTVPWQKLRPSDIRCMGDADQVSGNSRKRLGKTSRTTGMVRAQEIMHGVSPSGEEEDRDSNEDEDQDAGGEVSLQTLERQRRKKRDELIQKTGEGFRKIPWIWQAADGKGYASDESLYNGLRVEWAKSYARLRRWQEEVLLLREEMRRTLATLSWTASIWDSRTLNTGFLDDHAEGATAYAHRQADILRRLKDRFEILWTNSRIENEEAEEGDKEAASDVGEDGNDSEYMAVTEDEL</sequence>
<organism evidence="2 3">
    <name type="scientific">Paramarasmius palmivorus</name>
    <dbReference type="NCBI Taxonomy" id="297713"/>
    <lineage>
        <taxon>Eukaryota</taxon>
        <taxon>Fungi</taxon>
        <taxon>Dikarya</taxon>
        <taxon>Basidiomycota</taxon>
        <taxon>Agaricomycotina</taxon>
        <taxon>Agaricomycetes</taxon>
        <taxon>Agaricomycetidae</taxon>
        <taxon>Agaricales</taxon>
        <taxon>Marasmiineae</taxon>
        <taxon>Marasmiaceae</taxon>
        <taxon>Paramarasmius</taxon>
    </lineage>
</organism>
<keyword evidence="3" id="KW-1185">Reference proteome</keyword>
<feature type="region of interest" description="Disordered" evidence="1">
    <location>
        <begin position="387"/>
        <end position="418"/>
    </location>
</feature>
<comment type="caution">
    <text evidence="2">The sequence shown here is derived from an EMBL/GenBank/DDBJ whole genome shotgun (WGS) entry which is preliminary data.</text>
</comment>
<evidence type="ECO:0000256" key="1">
    <source>
        <dbReference type="SAM" id="MobiDB-lite"/>
    </source>
</evidence>
<name>A0AAW0AU58_9AGAR</name>
<evidence type="ECO:0000313" key="3">
    <source>
        <dbReference type="Proteomes" id="UP001383192"/>
    </source>
</evidence>
<dbReference type="EMBL" id="JAYKXP010000269">
    <property type="protein sequence ID" value="KAK7017001.1"/>
    <property type="molecule type" value="Genomic_DNA"/>
</dbReference>
<gene>
    <name evidence="2" type="ORF">VNI00_018764</name>
</gene>
<protein>
    <submittedName>
        <fullName evidence="2">Uncharacterized protein</fullName>
    </submittedName>
</protein>
<feature type="compositionally biased region" description="Acidic residues" evidence="1">
    <location>
        <begin position="234"/>
        <end position="249"/>
    </location>
</feature>
<proteinExistence type="predicted"/>
<dbReference type="AlphaFoldDB" id="A0AAW0AU58"/>
<dbReference type="Proteomes" id="UP001383192">
    <property type="component" value="Unassembled WGS sequence"/>
</dbReference>